<dbReference type="Gene3D" id="1.20.1420.30">
    <property type="entry name" value="NCX, central ion-binding region"/>
    <property type="match status" value="2"/>
</dbReference>
<dbReference type="Pfam" id="PF01699">
    <property type="entry name" value="Na_Ca_ex"/>
    <property type="match status" value="2"/>
</dbReference>
<feature type="compositionally biased region" description="Polar residues" evidence="11">
    <location>
        <begin position="1"/>
        <end position="18"/>
    </location>
</feature>
<keyword evidence="9 10" id="KW-0472">Membrane</keyword>
<feature type="transmembrane region" description="Helical" evidence="10">
    <location>
        <begin position="43"/>
        <end position="64"/>
    </location>
</feature>
<accession>A0A5N6TR53</accession>
<evidence type="ECO:0000256" key="11">
    <source>
        <dbReference type="SAM" id="MobiDB-lite"/>
    </source>
</evidence>
<keyword evidence="5 10" id="KW-0812">Transmembrane</keyword>
<evidence type="ECO:0000256" key="4">
    <source>
        <dbReference type="ARBA" id="ARBA00022568"/>
    </source>
</evidence>
<proteinExistence type="inferred from homology"/>
<feature type="transmembrane region" description="Helical" evidence="10">
    <location>
        <begin position="70"/>
        <end position="89"/>
    </location>
</feature>
<keyword evidence="10" id="KW-0926">Vacuole</keyword>
<evidence type="ECO:0000313" key="13">
    <source>
        <dbReference type="EMBL" id="KAE8148621.1"/>
    </source>
</evidence>
<protein>
    <recommendedName>
        <fullName evidence="10">Vacuolar calcium ion transporter</fullName>
    </recommendedName>
</protein>
<sequence>MSTSIGTSHPSTPGTPSDTNRRPWHTFHKIVINIGNQPYMKPLLLMVPIGVLAGLLHLPAQIVFYVNLTALIPLIALVTICIADLSVVIGRVWDEFLRATVGNAIELILGVIAMTKGYIRMAQSTLIGSILCYTLLVLGSCFCVAGYNKEHLHFDRTLINIMSSLMVVVCTSLLVPTIMITFPSFDTVSPQASVTRQEVVLASRVTAVTLLILLGVFLLFQLKTHASIFHLAEISSDYPLDDQDNADRDSAQDQPARFFTPRAAVVTLLSALFGLTLCAYFLVDNVNRVADELNIDAAFLMLVVVPLIGNSTRYLTIVTVARKGYVESAVRAIINSVLRLTLLIIPALVILGWAFGSPMTLQLDTFEATMLFLATVVMNHVIQDGRSNYFDGLMLVGT</sequence>
<dbReference type="OrthoDB" id="1699231at2759"/>
<comment type="function">
    <text evidence="10">Has a role in promoting intracellular calcium ion sequestration via the exchange of calcium ions for hydrogen ions across the vacuolar membrane. Involved also in manganese ion homeostasis via its uptake into the vacuole.</text>
</comment>
<feature type="transmembrane region" description="Helical" evidence="10">
    <location>
        <begin position="125"/>
        <end position="147"/>
    </location>
</feature>
<comment type="caution">
    <text evidence="10">Lacks conserved residue(s) required for the propagation of feature annotation.</text>
</comment>
<keyword evidence="10" id="KW-0050">Antiport</keyword>
<dbReference type="GO" id="GO:0006874">
    <property type="term" value="P:intracellular calcium ion homeostasis"/>
    <property type="evidence" value="ECO:0007669"/>
    <property type="project" value="TreeGrafter"/>
</dbReference>
<feature type="transmembrane region" description="Helical" evidence="10">
    <location>
        <begin position="159"/>
        <end position="181"/>
    </location>
</feature>
<evidence type="ECO:0000256" key="6">
    <source>
        <dbReference type="ARBA" id="ARBA00022837"/>
    </source>
</evidence>
<keyword evidence="3 10" id="KW-0813">Transport</keyword>
<keyword evidence="6 10" id="KW-0106">Calcium</keyword>
<feature type="domain" description="Sodium/calcium exchanger membrane region" evidence="12">
    <location>
        <begin position="264"/>
        <end position="397"/>
    </location>
</feature>
<evidence type="ECO:0000313" key="14">
    <source>
        <dbReference type="Proteomes" id="UP000325780"/>
    </source>
</evidence>
<dbReference type="InterPro" id="IPR004837">
    <property type="entry name" value="NaCa_Exmemb"/>
</dbReference>
<dbReference type="PANTHER" id="PTHR31503">
    <property type="entry name" value="VACUOLAR CALCIUM ION TRANSPORTER"/>
    <property type="match status" value="1"/>
</dbReference>
<organism evidence="13 14">
    <name type="scientific">Aspergillus avenaceus</name>
    <dbReference type="NCBI Taxonomy" id="36643"/>
    <lineage>
        <taxon>Eukaryota</taxon>
        <taxon>Fungi</taxon>
        <taxon>Dikarya</taxon>
        <taxon>Ascomycota</taxon>
        <taxon>Pezizomycotina</taxon>
        <taxon>Eurotiomycetes</taxon>
        <taxon>Eurotiomycetidae</taxon>
        <taxon>Eurotiales</taxon>
        <taxon>Aspergillaceae</taxon>
        <taxon>Aspergillus</taxon>
        <taxon>Aspergillus subgen. Circumdati</taxon>
    </lineage>
</organism>
<feature type="transmembrane region" description="Helical" evidence="10">
    <location>
        <begin position="201"/>
        <end position="220"/>
    </location>
</feature>
<dbReference type="PANTHER" id="PTHR31503:SF22">
    <property type="entry name" value="VACUOLAR CALCIUM ION TRANSPORTER"/>
    <property type="match status" value="1"/>
</dbReference>
<dbReference type="InterPro" id="IPR044880">
    <property type="entry name" value="NCX_ion-bd_dom_sf"/>
</dbReference>
<evidence type="ECO:0000256" key="1">
    <source>
        <dbReference type="ARBA" id="ARBA00004127"/>
    </source>
</evidence>
<keyword evidence="14" id="KW-1185">Reference proteome</keyword>
<name>A0A5N6TR53_ASPAV</name>
<dbReference type="GO" id="GO:0015369">
    <property type="term" value="F:calcium:proton antiporter activity"/>
    <property type="evidence" value="ECO:0007669"/>
    <property type="project" value="UniProtKB-UniRule"/>
</dbReference>
<evidence type="ECO:0000259" key="12">
    <source>
        <dbReference type="Pfam" id="PF01699"/>
    </source>
</evidence>
<dbReference type="GO" id="GO:0000329">
    <property type="term" value="C:fungal-type vacuole membrane"/>
    <property type="evidence" value="ECO:0007669"/>
    <property type="project" value="TreeGrafter"/>
</dbReference>
<feature type="region of interest" description="Disordered" evidence="11">
    <location>
        <begin position="1"/>
        <end position="22"/>
    </location>
</feature>
<evidence type="ECO:0000256" key="7">
    <source>
        <dbReference type="ARBA" id="ARBA00022989"/>
    </source>
</evidence>
<comment type="similarity">
    <text evidence="2 10">Belongs to the Ca(2+):cation antiporter (CaCA) (TC 2.A.19) family.</text>
</comment>
<dbReference type="Proteomes" id="UP000325780">
    <property type="component" value="Unassembled WGS sequence"/>
</dbReference>
<dbReference type="InterPro" id="IPR004798">
    <property type="entry name" value="CAX-like"/>
</dbReference>
<comment type="subcellular location">
    <subcellularLocation>
        <location evidence="1">Endomembrane system</location>
        <topology evidence="1">Multi-pass membrane protein</topology>
    </subcellularLocation>
    <subcellularLocation>
        <location evidence="10">Vacuole membrane</location>
    </subcellularLocation>
</comment>
<dbReference type="InterPro" id="IPR004713">
    <property type="entry name" value="CaH_exchang"/>
</dbReference>
<feature type="transmembrane region" description="Helical" evidence="10">
    <location>
        <begin position="263"/>
        <end position="283"/>
    </location>
</feature>
<feature type="domain" description="Sodium/calcium exchanger membrane region" evidence="12">
    <location>
        <begin position="63"/>
        <end position="222"/>
    </location>
</feature>
<evidence type="ECO:0000256" key="3">
    <source>
        <dbReference type="ARBA" id="ARBA00022448"/>
    </source>
</evidence>
<keyword evidence="4 10" id="KW-0109">Calcium transport</keyword>
<keyword evidence="7 10" id="KW-1133">Transmembrane helix</keyword>
<dbReference type="EMBL" id="ML742153">
    <property type="protein sequence ID" value="KAE8148621.1"/>
    <property type="molecule type" value="Genomic_DNA"/>
</dbReference>
<feature type="transmembrane region" description="Helical" evidence="10">
    <location>
        <begin position="295"/>
        <end position="316"/>
    </location>
</feature>
<reference evidence="13 14" key="1">
    <citation type="submission" date="2019-04" db="EMBL/GenBank/DDBJ databases">
        <title>Friends and foes A comparative genomics study of 23 Aspergillus species from section Flavi.</title>
        <authorList>
            <consortium name="DOE Joint Genome Institute"/>
            <person name="Kjaerbolling I."/>
            <person name="Vesth T."/>
            <person name="Frisvad J.C."/>
            <person name="Nybo J.L."/>
            <person name="Theobald S."/>
            <person name="Kildgaard S."/>
            <person name="Isbrandt T."/>
            <person name="Kuo A."/>
            <person name="Sato A."/>
            <person name="Lyhne E.K."/>
            <person name="Kogle M.E."/>
            <person name="Wiebenga A."/>
            <person name="Kun R.S."/>
            <person name="Lubbers R.J."/>
            <person name="Makela M.R."/>
            <person name="Barry K."/>
            <person name="Chovatia M."/>
            <person name="Clum A."/>
            <person name="Daum C."/>
            <person name="Haridas S."/>
            <person name="He G."/>
            <person name="LaButti K."/>
            <person name="Lipzen A."/>
            <person name="Mondo S."/>
            <person name="Riley R."/>
            <person name="Salamov A."/>
            <person name="Simmons B.A."/>
            <person name="Magnuson J.K."/>
            <person name="Henrissat B."/>
            <person name="Mortensen U.H."/>
            <person name="Larsen T.O."/>
            <person name="Devries R.P."/>
            <person name="Grigoriev I.V."/>
            <person name="Machida M."/>
            <person name="Baker S.E."/>
            <person name="Andersen M.R."/>
        </authorList>
    </citation>
    <scope>NUCLEOTIDE SEQUENCE [LARGE SCALE GENOMIC DNA]</scope>
    <source>
        <strain evidence="13 14">IBT 18842</strain>
    </source>
</reference>
<evidence type="ECO:0000256" key="2">
    <source>
        <dbReference type="ARBA" id="ARBA00008170"/>
    </source>
</evidence>
<evidence type="ECO:0000256" key="8">
    <source>
        <dbReference type="ARBA" id="ARBA00023065"/>
    </source>
</evidence>
<feature type="transmembrane region" description="Helical" evidence="10">
    <location>
        <begin position="337"/>
        <end position="355"/>
    </location>
</feature>
<evidence type="ECO:0000256" key="5">
    <source>
        <dbReference type="ARBA" id="ARBA00022692"/>
    </source>
</evidence>
<feature type="transmembrane region" description="Helical" evidence="10">
    <location>
        <begin position="361"/>
        <end position="382"/>
    </location>
</feature>
<dbReference type="AlphaFoldDB" id="A0A5N6TR53"/>
<keyword evidence="8 10" id="KW-0406">Ion transport</keyword>
<dbReference type="GO" id="GO:0012505">
    <property type="term" value="C:endomembrane system"/>
    <property type="evidence" value="ECO:0007669"/>
    <property type="project" value="UniProtKB-SubCell"/>
</dbReference>
<evidence type="ECO:0000256" key="9">
    <source>
        <dbReference type="ARBA" id="ARBA00023136"/>
    </source>
</evidence>
<dbReference type="NCBIfam" id="TIGR00378">
    <property type="entry name" value="cax"/>
    <property type="match status" value="1"/>
</dbReference>
<evidence type="ECO:0000256" key="10">
    <source>
        <dbReference type="RuleBase" id="RU365028"/>
    </source>
</evidence>
<gene>
    <name evidence="13" type="ORF">BDV25DRAFT_141631</name>
</gene>